<evidence type="ECO:0000256" key="12">
    <source>
        <dbReference type="ARBA" id="ARBA00023154"/>
    </source>
</evidence>
<dbReference type="PIRSF" id="PIRSF000726">
    <property type="entry name" value="Asp_kin"/>
    <property type="match status" value="1"/>
</dbReference>
<keyword evidence="10 14" id="KW-0067">ATP-binding</keyword>
<sequence>MMGGLEMNILVQKFGGTSVESHQKMIEVSNIIKDTKEKGYDVVVVVSAMGRSGSPYATDTLIELCKQANEVVSDRELDLIMSCGEIISGSILVHTLKRGGLDSILLTGGQAGIVTDEKYGDASVIQIDPINVIENLKEGKVVVVTGFQGITRSGEVTTLGRGGSDTSAVILGAGLNVKVVEIYTDVDGIMTADPRIEDSAQVITNINYDEVFQMADKGAKVIHPRAVEIAKNNNIIVKIKNTFNPSEGTSIGGCITHNIDTYKSSKDGKLITAVAHKNRLTQILIENCQEELFTDILTDIEKNNISMDMINFFIKEKIFTIDSDKTNILKQILDSYKVEYKIVKDCSKVTLIGSKITGIPGVMAQIVKTLTKENIKILQTSDSHMTISILVEENNIKKAVNALHREFRLSEIKAIY</sequence>
<evidence type="ECO:0000256" key="4">
    <source>
        <dbReference type="ARBA" id="ARBA00005139"/>
    </source>
</evidence>
<evidence type="ECO:0000256" key="13">
    <source>
        <dbReference type="ARBA" id="ARBA00047872"/>
    </source>
</evidence>
<dbReference type="InterPro" id="IPR001048">
    <property type="entry name" value="Asp/Glu/Uridylate_kinase"/>
</dbReference>
<evidence type="ECO:0000313" key="19">
    <source>
        <dbReference type="Proteomes" id="UP000190140"/>
    </source>
</evidence>
<dbReference type="InterPro" id="IPR002912">
    <property type="entry name" value="ACT_dom"/>
</dbReference>
<comment type="catalytic activity">
    <reaction evidence="13 15">
        <text>L-aspartate + ATP = 4-phospho-L-aspartate + ADP</text>
        <dbReference type="Rhea" id="RHEA:23776"/>
        <dbReference type="ChEBI" id="CHEBI:29991"/>
        <dbReference type="ChEBI" id="CHEBI:30616"/>
        <dbReference type="ChEBI" id="CHEBI:57535"/>
        <dbReference type="ChEBI" id="CHEBI:456216"/>
        <dbReference type="EC" id="2.7.2.4"/>
    </reaction>
</comment>
<dbReference type="GO" id="GO:0009088">
    <property type="term" value="P:threonine biosynthetic process"/>
    <property type="evidence" value="ECO:0007669"/>
    <property type="project" value="UniProtKB-UniPathway"/>
</dbReference>
<evidence type="ECO:0000256" key="1">
    <source>
        <dbReference type="ARBA" id="ARBA00003121"/>
    </source>
</evidence>
<dbReference type="InterPro" id="IPR036393">
    <property type="entry name" value="AceGlu_kinase-like_sf"/>
</dbReference>
<dbReference type="Pfam" id="PF13840">
    <property type="entry name" value="ACT_7"/>
    <property type="match status" value="1"/>
</dbReference>
<dbReference type="SUPFAM" id="SSF55021">
    <property type="entry name" value="ACT-like"/>
    <property type="match status" value="1"/>
</dbReference>
<dbReference type="InterPro" id="IPR045865">
    <property type="entry name" value="ACT-like_dom_sf"/>
</dbReference>
<evidence type="ECO:0000256" key="5">
    <source>
        <dbReference type="ARBA" id="ARBA00010122"/>
    </source>
</evidence>
<dbReference type="PROSITE" id="PS00324">
    <property type="entry name" value="ASPARTOKINASE"/>
    <property type="match status" value="1"/>
</dbReference>
<evidence type="ECO:0000256" key="9">
    <source>
        <dbReference type="ARBA" id="ARBA00022777"/>
    </source>
</evidence>
<evidence type="ECO:0000256" key="8">
    <source>
        <dbReference type="ARBA" id="ARBA00022741"/>
    </source>
</evidence>
<feature type="domain" description="ACT" evidence="17">
    <location>
        <begin position="351"/>
        <end position="416"/>
    </location>
</feature>
<dbReference type="GO" id="GO:0004072">
    <property type="term" value="F:aspartate kinase activity"/>
    <property type="evidence" value="ECO:0007669"/>
    <property type="project" value="UniProtKB-EC"/>
</dbReference>
<dbReference type="STRING" id="29349.CLOTH_04260"/>
<dbReference type="InterPro" id="IPR001341">
    <property type="entry name" value="Asp_kinase"/>
</dbReference>
<evidence type="ECO:0000256" key="14">
    <source>
        <dbReference type="PIRSR" id="PIRSR000726-1"/>
    </source>
</evidence>
<comment type="caution">
    <text evidence="18">The sequence shown here is derived from an EMBL/GenBank/DDBJ whole genome shotgun (WGS) entry which is preliminary data.</text>
</comment>
<dbReference type="PANTHER" id="PTHR21499:SF3">
    <property type="entry name" value="ASPARTOKINASE"/>
    <property type="match status" value="1"/>
</dbReference>
<proteinExistence type="inferred from homology"/>
<dbReference type="Gene3D" id="3.30.2130.10">
    <property type="entry name" value="VC0802-like"/>
    <property type="match status" value="1"/>
</dbReference>
<evidence type="ECO:0000256" key="6">
    <source>
        <dbReference type="ARBA" id="ARBA00022605"/>
    </source>
</evidence>
<keyword evidence="11" id="KW-0220">Diaminopimelate biosynthesis</keyword>
<accession>A0A1V4IB48</accession>
<feature type="binding site" evidence="14">
    <location>
        <position position="195"/>
    </location>
    <ligand>
        <name>ATP</name>
        <dbReference type="ChEBI" id="CHEBI:30616"/>
    </ligand>
</feature>
<dbReference type="NCBIfam" id="TIGR00657">
    <property type="entry name" value="asp_kinases"/>
    <property type="match status" value="1"/>
</dbReference>
<comment type="similarity">
    <text evidence="5 15">Belongs to the aspartokinase family.</text>
</comment>
<keyword evidence="19" id="KW-1185">Reference proteome</keyword>
<evidence type="ECO:0000313" key="18">
    <source>
        <dbReference type="EMBL" id="OPJ57143.1"/>
    </source>
</evidence>
<dbReference type="UniPathway" id="UPA00050">
    <property type="reaction ID" value="UER00461"/>
</dbReference>
<dbReference type="InterPro" id="IPR018042">
    <property type="entry name" value="Aspartate_kinase_CS"/>
</dbReference>
<dbReference type="PANTHER" id="PTHR21499">
    <property type="entry name" value="ASPARTATE KINASE"/>
    <property type="match status" value="1"/>
</dbReference>
<keyword evidence="7 15" id="KW-0808">Transferase</keyword>
<dbReference type="Proteomes" id="UP000190140">
    <property type="component" value="Unassembled WGS sequence"/>
</dbReference>
<feature type="binding site" evidence="14">
    <location>
        <begin position="13"/>
        <end position="16"/>
    </location>
    <ligand>
        <name>ATP</name>
        <dbReference type="ChEBI" id="CHEBI:30616"/>
    </ligand>
</feature>
<dbReference type="InterPro" id="IPR005260">
    <property type="entry name" value="Asp_kin_monofn"/>
</dbReference>
<evidence type="ECO:0000256" key="10">
    <source>
        <dbReference type="ARBA" id="ARBA00022840"/>
    </source>
</evidence>
<protein>
    <recommendedName>
        <fullName evidence="15">Aspartokinase</fullName>
        <ecNumber evidence="15">2.7.2.4</ecNumber>
    </recommendedName>
</protein>
<dbReference type="EMBL" id="MZGW01000001">
    <property type="protein sequence ID" value="OPJ57143.1"/>
    <property type="molecule type" value="Genomic_DNA"/>
</dbReference>
<dbReference type="Pfam" id="PF00696">
    <property type="entry name" value="AA_kinase"/>
    <property type="match status" value="1"/>
</dbReference>
<keyword evidence="12" id="KW-0457">Lysine biosynthesis</keyword>
<comment type="pathway">
    <text evidence="3 16">Amino-acid biosynthesis; L-methionine biosynthesis via de novo pathway; L-homoserine from L-aspartate: step 1/3.</text>
</comment>
<evidence type="ECO:0000259" key="17">
    <source>
        <dbReference type="PROSITE" id="PS51671"/>
    </source>
</evidence>
<keyword evidence="9 15" id="KW-0418">Kinase</keyword>
<dbReference type="AlphaFoldDB" id="A0A1V4IB48"/>
<comment type="pathway">
    <text evidence="4 16">Amino-acid biosynthesis; L-threonine biosynthesis; L-threonine from L-aspartate: step 1/5.</text>
</comment>
<feature type="binding site" evidence="14">
    <location>
        <position position="58"/>
    </location>
    <ligand>
        <name>substrate</name>
    </ligand>
</feature>
<evidence type="ECO:0000256" key="3">
    <source>
        <dbReference type="ARBA" id="ARBA00004986"/>
    </source>
</evidence>
<dbReference type="NCBIfam" id="NF006068">
    <property type="entry name" value="PRK08210.1"/>
    <property type="match status" value="1"/>
</dbReference>
<evidence type="ECO:0000256" key="7">
    <source>
        <dbReference type="ARBA" id="ARBA00022679"/>
    </source>
</evidence>
<feature type="binding site" evidence="14">
    <location>
        <begin position="184"/>
        <end position="185"/>
    </location>
    <ligand>
        <name>ATP</name>
        <dbReference type="ChEBI" id="CHEBI:30616"/>
    </ligand>
</feature>
<dbReference type="PROSITE" id="PS51671">
    <property type="entry name" value="ACT"/>
    <property type="match status" value="1"/>
</dbReference>
<gene>
    <name evidence="18" type="primary">lysC</name>
    <name evidence="18" type="ORF">CLOTH_04260</name>
</gene>
<dbReference type="SUPFAM" id="SSF53633">
    <property type="entry name" value="Carbamate kinase-like"/>
    <property type="match status" value="1"/>
</dbReference>
<evidence type="ECO:0000256" key="16">
    <source>
        <dbReference type="RuleBase" id="RU004249"/>
    </source>
</evidence>
<dbReference type="GO" id="GO:0005829">
    <property type="term" value="C:cytosol"/>
    <property type="evidence" value="ECO:0007669"/>
    <property type="project" value="TreeGrafter"/>
</dbReference>
<feature type="binding site" evidence="14">
    <location>
        <position position="85"/>
    </location>
    <ligand>
        <name>substrate</name>
    </ligand>
</feature>
<keyword evidence="8 14" id="KW-0547">Nucleotide-binding</keyword>
<organism evidence="18 19">
    <name type="scientific">Alkalithermobacter paradoxus</name>
    <dbReference type="NCBI Taxonomy" id="29349"/>
    <lineage>
        <taxon>Bacteria</taxon>
        <taxon>Bacillati</taxon>
        <taxon>Bacillota</taxon>
        <taxon>Clostridia</taxon>
        <taxon>Peptostreptococcales</taxon>
        <taxon>Tepidibacteraceae</taxon>
        <taxon>Alkalithermobacter</taxon>
    </lineage>
</organism>
<dbReference type="InterPro" id="IPR027795">
    <property type="entry name" value="CASTOR_ACT_dom"/>
</dbReference>
<evidence type="ECO:0000256" key="15">
    <source>
        <dbReference type="RuleBase" id="RU003448"/>
    </source>
</evidence>
<name>A0A1V4IB48_9FIRM</name>
<feature type="binding site" evidence="14">
    <location>
        <begin position="220"/>
        <end position="221"/>
    </location>
    <ligand>
        <name>ATP</name>
        <dbReference type="ChEBI" id="CHEBI:30616"/>
    </ligand>
</feature>
<comment type="pathway">
    <text evidence="2 16">Amino-acid biosynthesis; L-lysine biosynthesis via DAP pathway; (S)-tetrahydrodipicolinate from L-aspartate: step 1/4.</text>
</comment>
<dbReference type="GO" id="GO:0009090">
    <property type="term" value="P:homoserine biosynthetic process"/>
    <property type="evidence" value="ECO:0007669"/>
    <property type="project" value="TreeGrafter"/>
</dbReference>
<dbReference type="UniPathway" id="UPA00034">
    <property type="reaction ID" value="UER00015"/>
</dbReference>
<dbReference type="GO" id="GO:0019877">
    <property type="term" value="P:diaminopimelate biosynthetic process"/>
    <property type="evidence" value="ECO:0007669"/>
    <property type="project" value="UniProtKB-KW"/>
</dbReference>
<dbReference type="EC" id="2.7.2.4" evidence="15"/>
<dbReference type="GO" id="GO:0009089">
    <property type="term" value="P:lysine biosynthetic process via diaminopimelate"/>
    <property type="evidence" value="ECO:0007669"/>
    <property type="project" value="UniProtKB-UniPathway"/>
</dbReference>
<evidence type="ECO:0000256" key="2">
    <source>
        <dbReference type="ARBA" id="ARBA00004766"/>
    </source>
</evidence>
<evidence type="ECO:0000256" key="11">
    <source>
        <dbReference type="ARBA" id="ARBA00022915"/>
    </source>
</evidence>
<keyword evidence="6 16" id="KW-0028">Amino-acid biosynthesis</keyword>
<dbReference type="Gene3D" id="3.40.1160.10">
    <property type="entry name" value="Acetylglutamate kinase-like"/>
    <property type="match status" value="1"/>
</dbReference>
<comment type="function">
    <text evidence="1">Catalyzes the phosphorylation of the beta-carboxyl group of aspartic acid with ATP to yield 4-phospho-L-aspartate, which is involved in the branched biosynthetic pathway leading to the biosynthesis of amino acids threonine, isoleucine and methionine.</text>
</comment>
<dbReference type="GO" id="GO:0005524">
    <property type="term" value="F:ATP binding"/>
    <property type="evidence" value="ECO:0007669"/>
    <property type="project" value="UniProtKB-KW"/>
</dbReference>
<reference evidence="18 19" key="1">
    <citation type="submission" date="2017-03" db="EMBL/GenBank/DDBJ databases">
        <title>Genome sequence of Clostridium thermoalcaliphilum DSM 7309.</title>
        <authorList>
            <person name="Poehlein A."/>
            <person name="Daniel R."/>
        </authorList>
    </citation>
    <scope>NUCLEOTIDE SEQUENCE [LARGE SCALE GENOMIC DNA]</scope>
    <source>
        <strain evidence="18 19">DSM 7309</strain>
    </source>
</reference>
<dbReference type="UniPathway" id="UPA00051">
    <property type="reaction ID" value="UER00462"/>
</dbReference>